<dbReference type="InterPro" id="IPR006594">
    <property type="entry name" value="LisH"/>
</dbReference>
<dbReference type="EMBL" id="FQUC01000014">
    <property type="protein sequence ID" value="SHG05762.1"/>
    <property type="molecule type" value="Genomic_DNA"/>
</dbReference>
<protein>
    <submittedName>
        <fullName evidence="3">Uncharacterized protein</fullName>
    </submittedName>
</protein>
<keyword evidence="2" id="KW-0472">Membrane</keyword>
<organism evidence="3 4">
    <name type="scientific">Dysgonomonas macrotermitis</name>
    <dbReference type="NCBI Taxonomy" id="1346286"/>
    <lineage>
        <taxon>Bacteria</taxon>
        <taxon>Pseudomonadati</taxon>
        <taxon>Bacteroidota</taxon>
        <taxon>Bacteroidia</taxon>
        <taxon>Bacteroidales</taxon>
        <taxon>Dysgonomonadaceae</taxon>
        <taxon>Dysgonomonas</taxon>
    </lineage>
</organism>
<reference evidence="4" key="1">
    <citation type="submission" date="2016-11" db="EMBL/GenBank/DDBJ databases">
        <authorList>
            <person name="Varghese N."/>
            <person name="Submissions S."/>
        </authorList>
    </citation>
    <scope>NUCLEOTIDE SEQUENCE [LARGE SCALE GENOMIC DNA]</scope>
    <source>
        <strain evidence="4">DSM 27370</strain>
    </source>
</reference>
<keyword evidence="4" id="KW-1185">Reference proteome</keyword>
<dbReference type="Proteomes" id="UP000184480">
    <property type="component" value="Unassembled WGS sequence"/>
</dbReference>
<name>A0A1M5GQI7_9BACT</name>
<evidence type="ECO:0000256" key="2">
    <source>
        <dbReference type="SAM" id="Phobius"/>
    </source>
</evidence>
<evidence type="ECO:0000256" key="1">
    <source>
        <dbReference type="SAM" id="Coils"/>
    </source>
</evidence>
<dbReference type="PROSITE" id="PS50896">
    <property type="entry name" value="LISH"/>
    <property type="match status" value="1"/>
</dbReference>
<keyword evidence="2" id="KW-1133">Transmembrane helix</keyword>
<gene>
    <name evidence="3" type="ORF">SAMN05444362_11490</name>
</gene>
<sequence length="491" mass="56096">MPILIKFTSLAYISNHILLIVMTKYYIIYLIINIISLSQVECKGQIPDNGRKNTPMIEKPILHDTFDILGRNYIPENLAIDSTDIGKQLGIITHTQNGIKFIKEIDFTTDPPVSLYRSSRIFEIKGIHSLNYVARENDTRVTGETKGYLVYSTDNNDERDKAILEKMDKKLKDRIVEAQRKLEEERQYILDNPWPNRVVFNGESYTLPRDYGSIWIENIDELLGTTTSKVIIPQGAFPKDYSWPEGASIYEPGLGIYTIKGIDPKYCIALSPVKKNPDGLIAFIYTNDKIHNSAINKKVKAMTKDVADKTEAIRNMMSHFRQNGYSDNAAELLAEAKLHFSNNVRPNASLNITSIWLEVAEAPDYKYGAIPEGALEICFEPKKSVRFYRKENDEYIPDNRPLRSIEDWDINKIHSALIDDDVIINNRRGAVFDNIQKGRAESVTFIYDNGKSLTKPIQAMPLRSYPILSGLPEKFLNMKNDLKVKTDVSWD</sequence>
<accession>A0A1M5GQI7</accession>
<proteinExistence type="predicted"/>
<dbReference type="AlphaFoldDB" id="A0A1M5GQI7"/>
<feature type="transmembrane region" description="Helical" evidence="2">
    <location>
        <begin position="12"/>
        <end position="32"/>
    </location>
</feature>
<keyword evidence="1" id="KW-0175">Coiled coil</keyword>
<feature type="coiled-coil region" evidence="1">
    <location>
        <begin position="161"/>
        <end position="188"/>
    </location>
</feature>
<evidence type="ECO:0000313" key="4">
    <source>
        <dbReference type="Proteomes" id="UP000184480"/>
    </source>
</evidence>
<dbReference type="STRING" id="1346286.SAMN05444362_11490"/>
<evidence type="ECO:0000313" key="3">
    <source>
        <dbReference type="EMBL" id="SHG05762.1"/>
    </source>
</evidence>
<keyword evidence="2" id="KW-0812">Transmembrane</keyword>
<dbReference type="RefSeq" id="WP_062181858.1">
    <property type="nucleotide sequence ID" value="NZ_FQUC01000014.1"/>
</dbReference>